<feature type="transmembrane region" description="Helical" evidence="5">
    <location>
        <begin position="125"/>
        <end position="145"/>
    </location>
</feature>
<dbReference type="InterPro" id="IPR044880">
    <property type="entry name" value="NCX_ion-bd_dom_sf"/>
</dbReference>
<reference evidence="7 8" key="1">
    <citation type="journal article" date="2016" name="Nat. Commun.">
        <title>Thousands of microbial genomes shed light on interconnected biogeochemical processes in an aquifer system.</title>
        <authorList>
            <person name="Anantharaman K."/>
            <person name="Brown C.T."/>
            <person name="Hug L.A."/>
            <person name="Sharon I."/>
            <person name="Castelle C.J."/>
            <person name="Probst A.J."/>
            <person name="Thomas B.C."/>
            <person name="Singh A."/>
            <person name="Wilkins M.J."/>
            <person name="Karaoz U."/>
            <person name="Brodie E.L."/>
            <person name="Williams K.H."/>
            <person name="Hubbard S.S."/>
            <person name="Banfield J.F."/>
        </authorList>
    </citation>
    <scope>NUCLEOTIDE SEQUENCE [LARGE SCALE GENOMIC DNA]</scope>
</reference>
<feature type="transmembrane region" description="Helical" evidence="5">
    <location>
        <begin position="258"/>
        <end position="280"/>
    </location>
</feature>
<feature type="transmembrane region" description="Helical" evidence="5">
    <location>
        <begin position="286"/>
        <end position="304"/>
    </location>
</feature>
<evidence type="ECO:0000313" key="8">
    <source>
        <dbReference type="Proteomes" id="UP000176897"/>
    </source>
</evidence>
<feature type="domain" description="Sodium/calcium exchanger membrane region" evidence="6">
    <location>
        <begin position="191"/>
        <end position="330"/>
    </location>
</feature>
<accession>A0A1F7UP33</accession>
<evidence type="ECO:0000256" key="1">
    <source>
        <dbReference type="ARBA" id="ARBA00004141"/>
    </source>
</evidence>
<dbReference type="EMBL" id="MGEJ01000017">
    <property type="protein sequence ID" value="OGL80032.1"/>
    <property type="molecule type" value="Genomic_DNA"/>
</dbReference>
<evidence type="ECO:0000256" key="5">
    <source>
        <dbReference type="SAM" id="Phobius"/>
    </source>
</evidence>
<feature type="transmembrane region" description="Helical" evidence="5">
    <location>
        <begin position="216"/>
        <end position="238"/>
    </location>
</feature>
<feature type="transmembrane region" description="Helical" evidence="5">
    <location>
        <begin position="79"/>
        <end position="104"/>
    </location>
</feature>
<dbReference type="GO" id="GO:0005886">
    <property type="term" value="C:plasma membrane"/>
    <property type="evidence" value="ECO:0007669"/>
    <property type="project" value="TreeGrafter"/>
</dbReference>
<dbReference type="Pfam" id="PF01699">
    <property type="entry name" value="Na_Ca_ex"/>
    <property type="match status" value="2"/>
</dbReference>
<comment type="subcellular location">
    <subcellularLocation>
        <location evidence="1">Membrane</location>
        <topology evidence="1">Multi-pass membrane protein</topology>
    </subcellularLocation>
</comment>
<dbReference type="InterPro" id="IPR004481">
    <property type="entry name" value="K/Na/Ca-exchanger"/>
</dbReference>
<sequence length="334" mass="36249">MFVNLPSFALLGILFASFFALSKAADMLVRALVNLGILFRVSIFALSFILLGLVTSLPEMLIGVYAVADGFPSLSLGNLIGGIIVLLTLVMGLNGLLAGGIPIDGKFARYTLCRFFPKIPWCPKLAIHDLAIIGILLIAPVLAILDGQLSRIDGVFLIALYSFYVWYYVHEPQNRQIAEPEAKEKPALIRSVGLFIAGAVILGAVARIVVMVSETLLVRLGVPSFLFGLLALSIGTNLPELTVMIRARRAKDISAGNILGSAVANILIIGLLGFFAPLSGLTRQDIFFSTVMLGAVVLLLIIFFRSKNQLSRYESLILILCYIFFVVVQSLTRF</sequence>
<keyword evidence="4 5" id="KW-0472">Membrane</keyword>
<dbReference type="InterPro" id="IPR004837">
    <property type="entry name" value="NaCa_Exmemb"/>
</dbReference>
<name>A0A1F7UP33_9BACT</name>
<keyword evidence="2 5" id="KW-0812">Transmembrane</keyword>
<organism evidence="7 8">
    <name type="scientific">Candidatus Uhrbacteria bacterium RIFCSPLOWO2_01_FULL_47_24</name>
    <dbReference type="NCBI Taxonomy" id="1802401"/>
    <lineage>
        <taxon>Bacteria</taxon>
        <taxon>Candidatus Uhriibacteriota</taxon>
    </lineage>
</organism>
<evidence type="ECO:0000313" key="7">
    <source>
        <dbReference type="EMBL" id="OGL80032.1"/>
    </source>
</evidence>
<dbReference type="GO" id="GO:0006874">
    <property type="term" value="P:intracellular calcium ion homeostasis"/>
    <property type="evidence" value="ECO:0007669"/>
    <property type="project" value="TreeGrafter"/>
</dbReference>
<dbReference type="AlphaFoldDB" id="A0A1F7UP33"/>
<evidence type="ECO:0000256" key="2">
    <source>
        <dbReference type="ARBA" id="ARBA00022692"/>
    </source>
</evidence>
<dbReference type="PANTHER" id="PTHR10846">
    <property type="entry name" value="SODIUM/POTASSIUM/CALCIUM EXCHANGER"/>
    <property type="match status" value="1"/>
</dbReference>
<gene>
    <name evidence="7" type="ORF">A3B21_02615</name>
</gene>
<dbReference type="Proteomes" id="UP000176897">
    <property type="component" value="Unassembled WGS sequence"/>
</dbReference>
<feature type="transmembrane region" description="Helical" evidence="5">
    <location>
        <begin position="189"/>
        <end position="210"/>
    </location>
</feature>
<evidence type="ECO:0000256" key="3">
    <source>
        <dbReference type="ARBA" id="ARBA00022989"/>
    </source>
</evidence>
<feature type="transmembrane region" description="Helical" evidence="5">
    <location>
        <begin position="316"/>
        <end position="332"/>
    </location>
</feature>
<feature type="transmembrane region" description="Helical" evidence="5">
    <location>
        <begin position="6"/>
        <end position="25"/>
    </location>
</feature>
<feature type="transmembrane region" description="Helical" evidence="5">
    <location>
        <begin position="37"/>
        <end position="67"/>
    </location>
</feature>
<comment type="caution">
    <text evidence="7">The sequence shown here is derived from an EMBL/GenBank/DDBJ whole genome shotgun (WGS) entry which is preliminary data.</text>
</comment>
<evidence type="ECO:0000256" key="4">
    <source>
        <dbReference type="ARBA" id="ARBA00023136"/>
    </source>
</evidence>
<dbReference type="STRING" id="1802401.A3B21_02615"/>
<protein>
    <recommendedName>
        <fullName evidence="6">Sodium/calcium exchanger membrane region domain-containing protein</fullName>
    </recommendedName>
</protein>
<keyword evidence="3 5" id="KW-1133">Transmembrane helix</keyword>
<proteinExistence type="predicted"/>
<feature type="transmembrane region" description="Helical" evidence="5">
    <location>
        <begin position="151"/>
        <end position="169"/>
    </location>
</feature>
<evidence type="ECO:0000259" key="6">
    <source>
        <dbReference type="Pfam" id="PF01699"/>
    </source>
</evidence>
<dbReference type="Gene3D" id="1.20.1420.30">
    <property type="entry name" value="NCX, central ion-binding region"/>
    <property type="match status" value="1"/>
</dbReference>
<dbReference type="PANTHER" id="PTHR10846:SF8">
    <property type="entry name" value="INNER MEMBRANE PROTEIN YRBG"/>
    <property type="match status" value="1"/>
</dbReference>
<feature type="domain" description="Sodium/calcium exchanger membrane region" evidence="6">
    <location>
        <begin position="11"/>
        <end position="167"/>
    </location>
</feature>
<dbReference type="GO" id="GO:0005262">
    <property type="term" value="F:calcium channel activity"/>
    <property type="evidence" value="ECO:0007669"/>
    <property type="project" value="TreeGrafter"/>
</dbReference>
<dbReference type="GO" id="GO:0008273">
    <property type="term" value="F:calcium, potassium:sodium antiporter activity"/>
    <property type="evidence" value="ECO:0007669"/>
    <property type="project" value="TreeGrafter"/>
</dbReference>